<dbReference type="GO" id="GO:0004029">
    <property type="term" value="F:aldehyde dehydrogenase (NAD+) activity"/>
    <property type="evidence" value="ECO:0007669"/>
    <property type="project" value="UniProtKB-EC"/>
</dbReference>
<protein>
    <submittedName>
        <fullName evidence="4">Aldehyde dehydrogenase</fullName>
        <ecNumber evidence="4">1.2.1.3</ecNumber>
    </submittedName>
</protein>
<dbReference type="PANTHER" id="PTHR43353:SF5">
    <property type="entry name" value="SUCCINATE-SEMIALDEHYDE DEHYDROGENASE, MITOCHONDRIAL"/>
    <property type="match status" value="1"/>
</dbReference>
<dbReference type="KEGG" id="cbw:RR42_s0671"/>
<dbReference type="InterPro" id="IPR016163">
    <property type="entry name" value="Ald_DH_C"/>
</dbReference>
<evidence type="ECO:0000313" key="4">
    <source>
        <dbReference type="EMBL" id="AJG22262.1"/>
    </source>
</evidence>
<accession>A0A0C4Y9W0</accession>
<comment type="similarity">
    <text evidence="1">Belongs to the aldehyde dehydrogenase family.</text>
</comment>
<dbReference type="Pfam" id="PF00171">
    <property type="entry name" value="Aldedh"/>
    <property type="match status" value="1"/>
</dbReference>
<proteinExistence type="inferred from homology"/>
<evidence type="ECO:0000259" key="3">
    <source>
        <dbReference type="Pfam" id="PF00171"/>
    </source>
</evidence>
<dbReference type="RefSeq" id="WP_043353647.1">
    <property type="nucleotide sequence ID" value="NZ_CP010537.1"/>
</dbReference>
<evidence type="ECO:0000256" key="2">
    <source>
        <dbReference type="ARBA" id="ARBA00023002"/>
    </source>
</evidence>
<sequence length="479" mass="51409">MTYPKLSLLIDGEWIESGRPTRTVRNPATGDVLGDLPMASKEDIGRAIDAADRAFAQWKRVSPLERARVLARISSAIRTGAEVLASVLTMEQGKTLREARAEIEATADTFEWMAEEGKRVYGRIVSPRLAGVEQLVLYEPVGPVGAFSPWNYPAVLAARKVATALAAGCTVVLKPAEETPGILVAIAKLCLEVGLPNGVFNVVFGDPAQISEHLISSPKIRKITFTGSVPVGRHLSALAGAAMKKITLELGGHSAVIVDRDVDVTRFVELAAAAKFRNAGQICHAPTRFFVHNEVYDDVVRQFSDRAAGLRLGNGLIPETQMGPLLNERRMAAMRDMTADAVGKGAKVVTGGSAAEVHPGGHFWRPTVIAEADGDMEAMRSEVFGPIALFSRFNTVGEAIDAANRVELGLGSYAFTDSVKTMHEIQERIEAGFVSFNAFSSPPPEMPFAGIKDSGLGCEMGMEGLLEHFNVKSVLRSAT</sequence>
<feature type="domain" description="Aldehyde dehydrogenase" evidence="3">
    <location>
        <begin position="14"/>
        <end position="474"/>
    </location>
</feature>
<evidence type="ECO:0000256" key="1">
    <source>
        <dbReference type="ARBA" id="ARBA00009986"/>
    </source>
</evidence>
<dbReference type="SUPFAM" id="SSF53720">
    <property type="entry name" value="ALDH-like"/>
    <property type="match status" value="1"/>
</dbReference>
<dbReference type="Proteomes" id="UP000031843">
    <property type="component" value="Chromosome secondary"/>
</dbReference>
<dbReference type="InterPro" id="IPR016161">
    <property type="entry name" value="Ald_DH/histidinol_DH"/>
</dbReference>
<dbReference type="PANTHER" id="PTHR43353">
    <property type="entry name" value="SUCCINATE-SEMIALDEHYDE DEHYDROGENASE, MITOCHONDRIAL"/>
    <property type="match status" value="1"/>
</dbReference>
<organism evidence="4 5">
    <name type="scientific">Cupriavidus basilensis</name>
    <dbReference type="NCBI Taxonomy" id="68895"/>
    <lineage>
        <taxon>Bacteria</taxon>
        <taxon>Pseudomonadati</taxon>
        <taxon>Pseudomonadota</taxon>
        <taxon>Betaproteobacteria</taxon>
        <taxon>Burkholderiales</taxon>
        <taxon>Burkholderiaceae</taxon>
        <taxon>Cupriavidus</taxon>
    </lineage>
</organism>
<dbReference type="AlphaFoldDB" id="A0A0C4Y9W0"/>
<keyword evidence="2 4" id="KW-0560">Oxidoreductase</keyword>
<dbReference type="Gene3D" id="3.40.605.10">
    <property type="entry name" value="Aldehyde Dehydrogenase, Chain A, domain 1"/>
    <property type="match status" value="1"/>
</dbReference>
<gene>
    <name evidence="4" type="ORF">RR42_s0671</name>
</gene>
<dbReference type="EMBL" id="CP010537">
    <property type="protein sequence ID" value="AJG22262.1"/>
    <property type="molecule type" value="Genomic_DNA"/>
</dbReference>
<dbReference type="CDD" id="cd07103">
    <property type="entry name" value="ALDH_F5_SSADH_GabD"/>
    <property type="match status" value="1"/>
</dbReference>
<reference evidence="4 5" key="1">
    <citation type="journal article" date="2015" name="Genome Announc.">
        <title>Complete Genome Sequence of Cupriavidus basilensis 4G11, Isolated from the Oak Ridge Field Research Center Site.</title>
        <authorList>
            <person name="Ray J."/>
            <person name="Waters R.J."/>
            <person name="Skerker J.M."/>
            <person name="Kuehl J.V."/>
            <person name="Price M.N."/>
            <person name="Huang J."/>
            <person name="Chakraborty R."/>
            <person name="Arkin A.P."/>
            <person name="Deutschbauer A."/>
        </authorList>
    </citation>
    <scope>NUCLEOTIDE SEQUENCE [LARGE SCALE GENOMIC DNA]</scope>
    <source>
        <strain evidence="4">4G11</strain>
    </source>
</reference>
<dbReference type="STRING" id="68895.RR42_s0671"/>
<dbReference type="EC" id="1.2.1.3" evidence="4"/>
<evidence type="ECO:0000313" key="5">
    <source>
        <dbReference type="Proteomes" id="UP000031843"/>
    </source>
</evidence>
<dbReference type="OrthoDB" id="6187633at2"/>
<dbReference type="InterPro" id="IPR050740">
    <property type="entry name" value="Aldehyde_DH_Superfamily"/>
</dbReference>
<dbReference type="InterPro" id="IPR015590">
    <property type="entry name" value="Aldehyde_DH_dom"/>
</dbReference>
<dbReference type="FunFam" id="3.40.605.10:FF:000007">
    <property type="entry name" value="NAD/NADP-dependent betaine aldehyde dehydrogenase"/>
    <property type="match status" value="1"/>
</dbReference>
<keyword evidence="5" id="KW-1185">Reference proteome</keyword>
<dbReference type="InterPro" id="IPR016162">
    <property type="entry name" value="Ald_DH_N"/>
</dbReference>
<name>A0A0C4Y9W0_9BURK</name>
<dbReference type="Gene3D" id="3.40.309.10">
    <property type="entry name" value="Aldehyde Dehydrogenase, Chain A, domain 2"/>
    <property type="match status" value="1"/>
</dbReference>